<accession>A0A5P3XID9</accession>
<dbReference type="AlphaFoldDB" id="A0A5P3XID9"/>
<sequence length="400" mass="45932">MNDKIVLFENKKECCGCSACMNICPKDAITMVADERGFIYPKIDYEKCIKCKLCKKVCAYQNYNVKTFPIEAYVGVWDNNKILNSASGGVFGCLATNIISDGGIVYGASMENINGNLEVMHIGVETLDKLHKLQGSKYIQSNINSIYEEVKINLKTGRKVLFSGTPCQIHGLNSYIGNKDYENLLTIDIICHGVPNVMMFQDYIRVIEKKLNNKVKKFKFRDKKLGWGLNGIAELEDKKGQIKKKIIYAGESSYYKLFLKSEIYRENCYSCKYANLNRVSDITIGDYWGIEEEHSELISNKKVNKFKGISGVLVNTLNGKLYINNYSKQLNLYPTEIEKIARHNEQLVKPSKEGCNRDLILSLYEKNGYDDVERWYNRKNALKLILIKLKNRIKYMKNFI</sequence>
<proteinExistence type="predicted"/>
<evidence type="ECO:0000313" key="6">
    <source>
        <dbReference type="Proteomes" id="UP000326961"/>
    </source>
</evidence>
<evidence type="ECO:0000256" key="1">
    <source>
        <dbReference type="ARBA" id="ARBA00022723"/>
    </source>
</evidence>
<dbReference type="InterPro" id="IPR017900">
    <property type="entry name" value="4Fe4S_Fe_S_CS"/>
</dbReference>
<dbReference type="PANTHER" id="PTHR43193:SF2">
    <property type="entry name" value="POLYFERREDOXIN PROTEIN FWDF"/>
    <property type="match status" value="1"/>
</dbReference>
<dbReference type="PROSITE" id="PS51379">
    <property type="entry name" value="4FE4S_FER_2"/>
    <property type="match status" value="2"/>
</dbReference>
<dbReference type="InterPro" id="IPR052977">
    <property type="entry name" value="Polyferredoxin-like_ET"/>
</dbReference>
<keyword evidence="2" id="KW-0408">Iron</keyword>
<dbReference type="Pfam" id="PF12838">
    <property type="entry name" value="Fer4_7"/>
    <property type="match status" value="1"/>
</dbReference>
<dbReference type="InterPro" id="IPR017896">
    <property type="entry name" value="4Fe4S_Fe-S-bd"/>
</dbReference>
<evidence type="ECO:0000256" key="2">
    <source>
        <dbReference type="ARBA" id="ARBA00023004"/>
    </source>
</evidence>
<dbReference type="InterPro" id="IPR007525">
    <property type="entry name" value="FrhB_FdhB_C"/>
</dbReference>
<gene>
    <name evidence="5" type="ORF">D4A35_14850</name>
</gene>
<dbReference type="PROSITE" id="PS00198">
    <property type="entry name" value="4FE4S_FER_1"/>
    <property type="match status" value="1"/>
</dbReference>
<organism evidence="5 6">
    <name type="scientific">Paraclostridium bifermentans</name>
    <name type="common">Clostridium bifermentans</name>
    <dbReference type="NCBI Taxonomy" id="1490"/>
    <lineage>
        <taxon>Bacteria</taxon>
        <taxon>Bacillati</taxon>
        <taxon>Bacillota</taxon>
        <taxon>Clostridia</taxon>
        <taxon>Peptostreptococcales</taxon>
        <taxon>Peptostreptococcaceae</taxon>
        <taxon>Paraclostridium</taxon>
    </lineage>
</organism>
<dbReference type="GO" id="GO:0046872">
    <property type="term" value="F:metal ion binding"/>
    <property type="evidence" value="ECO:0007669"/>
    <property type="project" value="UniProtKB-KW"/>
</dbReference>
<dbReference type="SUPFAM" id="SSF54862">
    <property type="entry name" value="4Fe-4S ferredoxins"/>
    <property type="match status" value="1"/>
</dbReference>
<keyword evidence="1" id="KW-0479">Metal-binding</keyword>
<dbReference type="GO" id="GO:0051536">
    <property type="term" value="F:iron-sulfur cluster binding"/>
    <property type="evidence" value="ECO:0007669"/>
    <property type="project" value="UniProtKB-KW"/>
</dbReference>
<dbReference type="Gene3D" id="3.30.70.20">
    <property type="match status" value="1"/>
</dbReference>
<keyword evidence="3" id="KW-0411">Iron-sulfur</keyword>
<evidence type="ECO:0000259" key="4">
    <source>
        <dbReference type="PROSITE" id="PS51379"/>
    </source>
</evidence>
<dbReference type="RefSeq" id="WP_150887055.1">
    <property type="nucleotide sequence ID" value="NZ_CP032452.1"/>
</dbReference>
<dbReference type="PANTHER" id="PTHR43193">
    <property type="match status" value="1"/>
</dbReference>
<dbReference type="Pfam" id="PF04432">
    <property type="entry name" value="FrhB_FdhB_C"/>
    <property type="match status" value="1"/>
</dbReference>
<name>A0A5P3XID9_PARBF</name>
<feature type="domain" description="4Fe-4S ferredoxin-type" evidence="4">
    <location>
        <begin position="39"/>
        <end position="68"/>
    </location>
</feature>
<dbReference type="Proteomes" id="UP000326961">
    <property type="component" value="Chromosome"/>
</dbReference>
<feature type="domain" description="4Fe-4S ferredoxin-type" evidence="4">
    <location>
        <begin position="4"/>
        <end position="34"/>
    </location>
</feature>
<protein>
    <submittedName>
        <fullName evidence="5">4Fe-4S dicluster domain-containing protein</fullName>
    </submittedName>
</protein>
<evidence type="ECO:0000256" key="3">
    <source>
        <dbReference type="ARBA" id="ARBA00023014"/>
    </source>
</evidence>
<reference evidence="5 6" key="1">
    <citation type="submission" date="2018-09" db="EMBL/GenBank/DDBJ databases">
        <title>A clostridial neurotoxin that targets Anopheles mosquitoes.</title>
        <authorList>
            <person name="Contreras E."/>
            <person name="Masuyer G."/>
            <person name="Qureshi N."/>
            <person name="Chawla S."/>
            <person name="Lim H.L."/>
            <person name="Chen J."/>
            <person name="Stenmark P."/>
            <person name="Gill S."/>
        </authorList>
    </citation>
    <scope>NUCLEOTIDE SEQUENCE [LARGE SCALE GENOMIC DNA]</scope>
    <source>
        <strain evidence="5 6">Cbm</strain>
    </source>
</reference>
<evidence type="ECO:0000313" key="5">
    <source>
        <dbReference type="EMBL" id="QEZ70107.1"/>
    </source>
</evidence>
<dbReference type="EMBL" id="CP032452">
    <property type="protein sequence ID" value="QEZ70107.1"/>
    <property type="molecule type" value="Genomic_DNA"/>
</dbReference>